<proteinExistence type="predicted"/>
<gene>
    <name evidence="3" type="ORF">STRIP9103_06742</name>
</gene>
<feature type="compositionally biased region" description="Basic and acidic residues" evidence="1">
    <location>
        <begin position="56"/>
        <end position="66"/>
    </location>
</feature>
<name>L1KRZ6_9ACTN</name>
<dbReference type="InterPro" id="IPR018973">
    <property type="entry name" value="MZB"/>
</dbReference>
<evidence type="ECO:0000259" key="2">
    <source>
        <dbReference type="Pfam" id="PF09369"/>
    </source>
</evidence>
<evidence type="ECO:0000256" key="1">
    <source>
        <dbReference type="SAM" id="MobiDB-lite"/>
    </source>
</evidence>
<dbReference type="RefSeq" id="WP_009325239.1">
    <property type="nucleotide sequence ID" value="NZ_AEJC01000418.1"/>
</dbReference>
<reference evidence="3 4" key="1">
    <citation type="submission" date="2012-11" db="EMBL/GenBank/DDBJ databases">
        <authorList>
            <person name="Huguet-Tapia J.C."/>
            <person name="Durkin A.S."/>
            <person name="Pettis G.S."/>
            <person name="Badger J.H."/>
        </authorList>
    </citation>
    <scope>NUCLEOTIDE SEQUENCE [LARGE SCALE GENOMIC DNA]</scope>
    <source>
        <strain evidence="3 4">91-03</strain>
    </source>
</reference>
<comment type="caution">
    <text evidence="3">The sequence shown here is derived from an EMBL/GenBank/DDBJ whole genome shotgun (WGS) entry which is preliminary data.</text>
</comment>
<dbReference type="AlphaFoldDB" id="L1KRZ6"/>
<feature type="region of interest" description="Disordered" evidence="1">
    <location>
        <begin position="51"/>
        <end position="77"/>
    </location>
</feature>
<sequence>MIKDIRADQQKHSRTQFCVADEPELLKVWGVLATRPCDEYIVSRVAARVASSPQDTARERGEERVPGGRPAPASDATAARLRSRPYALLEGAAARLEISRDDIDGSVHTGTDGMPSLLLFDTTPGGAGNAVSMGKQLQPVVSAAPARVAACVRGPESSCYACLRTFREPFHELLSRREAVALLDALTGDAS</sequence>
<dbReference type="EMBL" id="AEJC01000418">
    <property type="protein sequence ID" value="EKX63581.1"/>
    <property type="molecule type" value="Genomic_DNA"/>
</dbReference>
<dbReference type="PATRIC" id="fig|698759.3.peg.5739"/>
<dbReference type="Pfam" id="PF09369">
    <property type="entry name" value="MZB"/>
    <property type="match status" value="1"/>
</dbReference>
<dbReference type="Proteomes" id="UP000010411">
    <property type="component" value="Unassembled WGS sequence"/>
</dbReference>
<keyword evidence="4" id="KW-1185">Reference proteome</keyword>
<feature type="domain" description="MrfA-like Zn-binding" evidence="2">
    <location>
        <begin position="86"/>
        <end position="163"/>
    </location>
</feature>
<accession>L1KRZ6</accession>
<evidence type="ECO:0000313" key="4">
    <source>
        <dbReference type="Proteomes" id="UP000010411"/>
    </source>
</evidence>
<organism evidence="3 4">
    <name type="scientific">Streptomyces ipomoeae 91-03</name>
    <dbReference type="NCBI Taxonomy" id="698759"/>
    <lineage>
        <taxon>Bacteria</taxon>
        <taxon>Bacillati</taxon>
        <taxon>Actinomycetota</taxon>
        <taxon>Actinomycetes</taxon>
        <taxon>Kitasatosporales</taxon>
        <taxon>Streptomycetaceae</taxon>
        <taxon>Streptomyces</taxon>
    </lineage>
</organism>
<evidence type="ECO:0000313" key="3">
    <source>
        <dbReference type="EMBL" id="EKX63581.1"/>
    </source>
</evidence>
<protein>
    <recommendedName>
        <fullName evidence="2">MrfA-like Zn-binding domain-containing protein</fullName>
    </recommendedName>
</protein>